<comment type="subunit">
    <text evidence="1">Homodimer.</text>
</comment>
<dbReference type="Proteomes" id="UP001597112">
    <property type="component" value="Unassembled WGS sequence"/>
</dbReference>
<evidence type="ECO:0000256" key="4">
    <source>
        <dbReference type="ARBA" id="ARBA00022679"/>
    </source>
</evidence>
<dbReference type="Pfam" id="PF00583">
    <property type="entry name" value="Acetyltransf_1"/>
    <property type="match status" value="1"/>
</dbReference>
<proteinExistence type="predicted"/>
<dbReference type="InterPro" id="IPR024170">
    <property type="entry name" value="Aminoglycoside_N6-AcTrfrase"/>
</dbReference>
<evidence type="ECO:0000256" key="2">
    <source>
        <dbReference type="ARBA" id="ARBA00012888"/>
    </source>
</evidence>
<dbReference type="InterPro" id="IPR016181">
    <property type="entry name" value="Acyl_CoA_acyltransferase"/>
</dbReference>
<dbReference type="RefSeq" id="WP_377580180.1">
    <property type="nucleotide sequence ID" value="NZ_JBHTKA010000007.1"/>
</dbReference>
<dbReference type="EMBL" id="JBHTKA010000007">
    <property type="protein sequence ID" value="MFD1000725.1"/>
    <property type="molecule type" value="Genomic_DNA"/>
</dbReference>
<accession>A0ABW3K5I6</accession>
<gene>
    <name evidence="10" type="primary">aac(6')</name>
    <name evidence="10" type="ORF">ACFQ21_15470</name>
</gene>
<evidence type="ECO:0000256" key="7">
    <source>
        <dbReference type="ARBA" id="ARBA00029660"/>
    </source>
</evidence>
<dbReference type="PROSITE" id="PS51186">
    <property type="entry name" value="GNAT"/>
    <property type="match status" value="1"/>
</dbReference>
<keyword evidence="6 10" id="KW-0012">Acyltransferase</keyword>
<keyword evidence="5" id="KW-0046">Antibiotic resistance</keyword>
<dbReference type="CDD" id="cd04301">
    <property type="entry name" value="NAT_SF"/>
    <property type="match status" value="1"/>
</dbReference>
<evidence type="ECO:0000313" key="10">
    <source>
        <dbReference type="EMBL" id="MFD1000725.1"/>
    </source>
</evidence>
<dbReference type="EC" id="2.3.1.82" evidence="2"/>
<dbReference type="SUPFAM" id="SSF55729">
    <property type="entry name" value="Acyl-CoA N-acyltransferases (Nat)"/>
    <property type="match status" value="1"/>
</dbReference>
<comment type="catalytic activity">
    <reaction evidence="8">
        <text>kanamycin B + acetyl-CoA = N(6')-acetylkanamycin B + CoA + H(+)</text>
        <dbReference type="Rhea" id="RHEA:16449"/>
        <dbReference type="ChEBI" id="CHEBI:15378"/>
        <dbReference type="ChEBI" id="CHEBI:57287"/>
        <dbReference type="ChEBI" id="CHEBI:57288"/>
        <dbReference type="ChEBI" id="CHEBI:58390"/>
        <dbReference type="ChEBI" id="CHEBI:58549"/>
        <dbReference type="EC" id="2.3.1.82"/>
    </reaction>
</comment>
<evidence type="ECO:0000313" key="11">
    <source>
        <dbReference type="Proteomes" id="UP001597112"/>
    </source>
</evidence>
<sequence length="144" mass="16269">MIRVASQEDFPAIAQLAAMLWPSEDENILLGEFKANHGSSDHALYICEEKNEVIGFVELSLRNDYVEGTSSSPVAYIEAIFVKEQYRKQRIGIALVQRAEEWAREKGCRELASDTEISNITSQNFHKQCGFEEANRIVAFVKAL</sequence>
<dbReference type="GO" id="GO:0047663">
    <property type="term" value="F:aminoglycoside 6'-N-acetyltransferase activity"/>
    <property type="evidence" value="ECO:0007669"/>
    <property type="project" value="UniProtKB-EC"/>
</dbReference>
<keyword evidence="4 10" id="KW-0808">Transferase</keyword>
<evidence type="ECO:0000259" key="9">
    <source>
        <dbReference type="PROSITE" id="PS51186"/>
    </source>
</evidence>
<organism evidence="10 11">
    <name type="scientific">Ohtaekwangia kribbensis</name>
    <dbReference type="NCBI Taxonomy" id="688913"/>
    <lineage>
        <taxon>Bacteria</taxon>
        <taxon>Pseudomonadati</taxon>
        <taxon>Bacteroidota</taxon>
        <taxon>Cytophagia</taxon>
        <taxon>Cytophagales</taxon>
        <taxon>Fulvivirgaceae</taxon>
        <taxon>Ohtaekwangia</taxon>
    </lineage>
</organism>
<evidence type="ECO:0000256" key="3">
    <source>
        <dbReference type="ARBA" id="ARBA00017677"/>
    </source>
</evidence>
<comment type="caution">
    <text evidence="10">The sequence shown here is derived from an EMBL/GenBank/DDBJ whole genome shotgun (WGS) entry which is preliminary data.</text>
</comment>
<reference evidence="11" key="1">
    <citation type="journal article" date="2019" name="Int. J. Syst. Evol. Microbiol.">
        <title>The Global Catalogue of Microorganisms (GCM) 10K type strain sequencing project: providing services to taxonomists for standard genome sequencing and annotation.</title>
        <authorList>
            <consortium name="The Broad Institute Genomics Platform"/>
            <consortium name="The Broad Institute Genome Sequencing Center for Infectious Disease"/>
            <person name="Wu L."/>
            <person name="Ma J."/>
        </authorList>
    </citation>
    <scope>NUCLEOTIDE SEQUENCE [LARGE SCALE GENOMIC DNA]</scope>
    <source>
        <strain evidence="11">CCUG 58938</strain>
    </source>
</reference>
<evidence type="ECO:0000256" key="5">
    <source>
        <dbReference type="ARBA" id="ARBA00023251"/>
    </source>
</evidence>
<dbReference type="InterPro" id="IPR050832">
    <property type="entry name" value="Bact_Acetyltransf"/>
</dbReference>
<dbReference type="InterPro" id="IPR000182">
    <property type="entry name" value="GNAT_dom"/>
</dbReference>
<evidence type="ECO:0000256" key="8">
    <source>
        <dbReference type="ARBA" id="ARBA00048923"/>
    </source>
</evidence>
<protein>
    <recommendedName>
        <fullName evidence="3">Aminoglycoside N(6')-acetyltransferase type 1</fullName>
        <ecNumber evidence="2">2.3.1.82</ecNumber>
    </recommendedName>
    <alternativeName>
        <fullName evidence="7">Aminoglycoside resistance protein</fullName>
    </alternativeName>
</protein>
<feature type="domain" description="N-acetyltransferase" evidence="9">
    <location>
        <begin position="1"/>
        <end position="144"/>
    </location>
</feature>
<dbReference type="PANTHER" id="PTHR43877">
    <property type="entry name" value="AMINOALKYLPHOSPHONATE N-ACETYLTRANSFERASE-RELATED-RELATED"/>
    <property type="match status" value="1"/>
</dbReference>
<evidence type="ECO:0000256" key="1">
    <source>
        <dbReference type="ARBA" id="ARBA00011738"/>
    </source>
</evidence>
<name>A0ABW3K5I6_9BACT</name>
<dbReference type="PIRSF" id="PIRSF000452">
    <property type="entry name" value="6-N-acetyltransf"/>
    <property type="match status" value="1"/>
</dbReference>
<evidence type="ECO:0000256" key="6">
    <source>
        <dbReference type="ARBA" id="ARBA00023315"/>
    </source>
</evidence>
<keyword evidence="11" id="KW-1185">Reference proteome</keyword>
<dbReference type="NCBIfam" id="NF043067">
    <property type="entry name" value="AAC_6p_group_E"/>
    <property type="match status" value="1"/>
</dbReference>
<dbReference type="Gene3D" id="3.40.630.30">
    <property type="match status" value="1"/>
</dbReference>